<keyword evidence="2" id="KW-0560">Oxidoreductase</keyword>
<dbReference type="GO" id="GO:0016491">
    <property type="term" value="F:oxidoreductase activity"/>
    <property type="evidence" value="ECO:0007669"/>
    <property type="project" value="UniProtKB-KW"/>
</dbReference>
<reference evidence="4" key="1">
    <citation type="submission" date="2023-03" db="EMBL/GenBank/DDBJ databases">
        <title>Massive genome expansion in bonnet fungi (Mycena s.s.) driven by repeated elements and novel gene families across ecological guilds.</title>
        <authorList>
            <consortium name="Lawrence Berkeley National Laboratory"/>
            <person name="Harder C.B."/>
            <person name="Miyauchi S."/>
            <person name="Viragh M."/>
            <person name="Kuo A."/>
            <person name="Thoen E."/>
            <person name="Andreopoulos B."/>
            <person name="Lu D."/>
            <person name="Skrede I."/>
            <person name="Drula E."/>
            <person name="Henrissat B."/>
            <person name="Morin E."/>
            <person name="Kohler A."/>
            <person name="Barry K."/>
            <person name="LaButti K."/>
            <person name="Morin E."/>
            <person name="Salamov A."/>
            <person name="Lipzen A."/>
            <person name="Mereny Z."/>
            <person name="Hegedus B."/>
            <person name="Baldrian P."/>
            <person name="Stursova M."/>
            <person name="Weitz H."/>
            <person name="Taylor A."/>
            <person name="Grigoriev I.V."/>
            <person name="Nagy L.G."/>
            <person name="Martin F."/>
            <person name="Kauserud H."/>
        </authorList>
    </citation>
    <scope>NUCLEOTIDE SEQUENCE</scope>
    <source>
        <strain evidence="4">CBHHK173m</strain>
    </source>
</reference>
<dbReference type="PANTHER" id="PTHR33365:SF11">
    <property type="entry name" value="TAT PATHWAY SIGNAL SEQUENCE"/>
    <property type="match status" value="1"/>
</dbReference>
<protein>
    <submittedName>
        <fullName evidence="4">Uncharacterized protein</fullName>
    </submittedName>
</protein>
<keyword evidence="5" id="KW-1185">Reference proteome</keyword>
<dbReference type="Proteomes" id="UP001222325">
    <property type="component" value="Unassembled WGS sequence"/>
</dbReference>
<evidence type="ECO:0000313" key="4">
    <source>
        <dbReference type="EMBL" id="KAJ7065982.1"/>
    </source>
</evidence>
<dbReference type="GO" id="GO:0043386">
    <property type="term" value="P:mycotoxin biosynthetic process"/>
    <property type="evidence" value="ECO:0007669"/>
    <property type="project" value="InterPro"/>
</dbReference>
<accession>A0AAD6TN93</accession>
<dbReference type="EMBL" id="JARJCN010000167">
    <property type="protein sequence ID" value="KAJ7065982.1"/>
    <property type="molecule type" value="Genomic_DNA"/>
</dbReference>
<comment type="pathway">
    <text evidence="1">Mycotoxin biosynthesis.</text>
</comment>
<comment type="similarity">
    <text evidence="3">Belongs to the ustYa family.</text>
</comment>
<proteinExistence type="inferred from homology"/>
<dbReference type="InterPro" id="IPR021765">
    <property type="entry name" value="UstYa-like"/>
</dbReference>
<evidence type="ECO:0000256" key="3">
    <source>
        <dbReference type="ARBA" id="ARBA00035112"/>
    </source>
</evidence>
<dbReference type="PANTHER" id="PTHR33365">
    <property type="entry name" value="YALI0B05434P"/>
    <property type="match status" value="1"/>
</dbReference>
<evidence type="ECO:0000313" key="5">
    <source>
        <dbReference type="Proteomes" id="UP001222325"/>
    </source>
</evidence>
<dbReference type="AlphaFoldDB" id="A0AAD6TN93"/>
<evidence type="ECO:0000256" key="2">
    <source>
        <dbReference type="ARBA" id="ARBA00023002"/>
    </source>
</evidence>
<sequence length="185" mass="21363">MCRSLVDWADDGADVPHQPRDYPLKYPITLYPAAMTLHESLHFSLNVSDALEADEWFLYSSIPKGIGRTRLGPQQRVFELTVSHQMHCLRRIYLALVDHDDLRASSEHVNHCLNYLRQTLLCDAADALEFGDFMARDYDVERIGDTLVCDDWERAIDFFDEKYAEWLEWTSVYKRLGGISGSVDT</sequence>
<evidence type="ECO:0000256" key="1">
    <source>
        <dbReference type="ARBA" id="ARBA00004685"/>
    </source>
</evidence>
<comment type="caution">
    <text evidence="4">The sequence shown here is derived from an EMBL/GenBank/DDBJ whole genome shotgun (WGS) entry which is preliminary data.</text>
</comment>
<organism evidence="4 5">
    <name type="scientific">Mycena belliarum</name>
    <dbReference type="NCBI Taxonomy" id="1033014"/>
    <lineage>
        <taxon>Eukaryota</taxon>
        <taxon>Fungi</taxon>
        <taxon>Dikarya</taxon>
        <taxon>Basidiomycota</taxon>
        <taxon>Agaricomycotina</taxon>
        <taxon>Agaricomycetes</taxon>
        <taxon>Agaricomycetidae</taxon>
        <taxon>Agaricales</taxon>
        <taxon>Marasmiineae</taxon>
        <taxon>Mycenaceae</taxon>
        <taxon>Mycena</taxon>
    </lineage>
</organism>
<gene>
    <name evidence="4" type="ORF">B0H15DRAFT_926007</name>
</gene>
<dbReference type="Pfam" id="PF11807">
    <property type="entry name" value="UstYa"/>
    <property type="match status" value="1"/>
</dbReference>
<name>A0AAD6TN93_9AGAR</name>